<evidence type="ECO:0000256" key="3">
    <source>
        <dbReference type="ARBA" id="ARBA00022989"/>
    </source>
</evidence>
<dbReference type="OrthoDB" id="9768837at2"/>
<proteinExistence type="predicted"/>
<dbReference type="eggNOG" id="COG1668">
    <property type="taxonomic scope" value="Bacteria"/>
</dbReference>
<dbReference type="AlphaFoldDB" id="L8JXA3"/>
<reference evidence="7 8" key="1">
    <citation type="submission" date="2012-12" db="EMBL/GenBank/DDBJ databases">
        <title>Genome assembly of Fulvivirga imtechensis AK7.</title>
        <authorList>
            <person name="Nupur N."/>
            <person name="Khatri I."/>
            <person name="Kumar R."/>
            <person name="Subramanian S."/>
            <person name="Pinnaka A."/>
        </authorList>
    </citation>
    <scope>NUCLEOTIDE SEQUENCE [LARGE SCALE GENOMIC DNA]</scope>
    <source>
        <strain evidence="7 8">AK7</strain>
    </source>
</reference>
<comment type="subcellular location">
    <subcellularLocation>
        <location evidence="1">Membrane</location>
        <topology evidence="1">Multi-pass membrane protein</topology>
    </subcellularLocation>
</comment>
<evidence type="ECO:0000313" key="8">
    <source>
        <dbReference type="Proteomes" id="UP000011135"/>
    </source>
</evidence>
<feature type="domain" description="ABC-2 type transporter transmembrane" evidence="6">
    <location>
        <begin position="28"/>
        <end position="362"/>
    </location>
</feature>
<dbReference type="InterPro" id="IPR013525">
    <property type="entry name" value="ABC2_TM"/>
</dbReference>
<evidence type="ECO:0000259" key="6">
    <source>
        <dbReference type="Pfam" id="PF12698"/>
    </source>
</evidence>
<keyword evidence="2 5" id="KW-0812">Transmembrane</keyword>
<dbReference type="STRING" id="1237149.C900_04272"/>
<sequence length="389" mass="43767">MKYLKQVFTVTVWEYRRFYKPKNELVGIVIMLILFSFFYLGSKYVMSDTEKNTLTLLENTAPGLVDTLAKEFDVEVISLTAKDQFLKEIIDEKEGLLLLEKDTGYVLHSWKKPAALKLLQKKLNSYTQTKVVEELGITTKQLDKILSPAIVEQLYFDDSGARSVLVYFFAGLMIMAVLVSFAYQFTAITGEKQLKITEQIVSAIKPQAWMDGKILGITLTGLSSVVAYSIISSLGGMLYFQFTDRPVSNIIEILHLPSILIFLAFTMVGIMMWNAMMAAIASVITDPNNSGKSSLMLVPLIFVVASLLVSPDHRAGVFLSWFPLTSATAMPMRWVVSVVDWWELAGSFAVLVITFYLFRKLAAKIFHVSILISGKEPTWKEVWKLAREG</sequence>
<dbReference type="EMBL" id="AMZN01000006">
    <property type="protein sequence ID" value="ELR73420.1"/>
    <property type="molecule type" value="Genomic_DNA"/>
</dbReference>
<accession>L8JXA3</accession>
<feature type="transmembrane region" description="Helical" evidence="5">
    <location>
        <begin position="341"/>
        <end position="358"/>
    </location>
</feature>
<dbReference type="Proteomes" id="UP000011135">
    <property type="component" value="Unassembled WGS sequence"/>
</dbReference>
<feature type="transmembrane region" description="Helical" evidence="5">
    <location>
        <begin position="259"/>
        <end position="284"/>
    </location>
</feature>
<feature type="transmembrane region" description="Helical" evidence="5">
    <location>
        <begin position="296"/>
        <end position="321"/>
    </location>
</feature>
<dbReference type="GO" id="GO:0016020">
    <property type="term" value="C:membrane"/>
    <property type="evidence" value="ECO:0007669"/>
    <property type="project" value="UniProtKB-SubCell"/>
</dbReference>
<dbReference type="GO" id="GO:0140359">
    <property type="term" value="F:ABC-type transporter activity"/>
    <property type="evidence" value="ECO:0007669"/>
    <property type="project" value="InterPro"/>
</dbReference>
<keyword evidence="3 5" id="KW-1133">Transmembrane helix</keyword>
<organism evidence="7 8">
    <name type="scientific">Fulvivirga imtechensis AK7</name>
    <dbReference type="NCBI Taxonomy" id="1237149"/>
    <lineage>
        <taxon>Bacteria</taxon>
        <taxon>Pseudomonadati</taxon>
        <taxon>Bacteroidota</taxon>
        <taxon>Cytophagia</taxon>
        <taxon>Cytophagales</taxon>
        <taxon>Fulvivirgaceae</taxon>
        <taxon>Fulvivirga</taxon>
    </lineage>
</organism>
<feature type="transmembrane region" description="Helical" evidence="5">
    <location>
        <begin position="214"/>
        <end position="239"/>
    </location>
</feature>
<keyword evidence="4 5" id="KW-0472">Membrane</keyword>
<dbReference type="Pfam" id="PF12698">
    <property type="entry name" value="ABC2_membrane_3"/>
    <property type="match status" value="1"/>
</dbReference>
<evidence type="ECO:0000256" key="5">
    <source>
        <dbReference type="SAM" id="Phobius"/>
    </source>
</evidence>
<protein>
    <submittedName>
        <fullName evidence="7">ABC-type Na+ efflux pump permease component-like protein</fullName>
    </submittedName>
</protein>
<evidence type="ECO:0000256" key="4">
    <source>
        <dbReference type="ARBA" id="ARBA00023136"/>
    </source>
</evidence>
<evidence type="ECO:0000256" key="2">
    <source>
        <dbReference type="ARBA" id="ARBA00022692"/>
    </source>
</evidence>
<feature type="transmembrane region" description="Helical" evidence="5">
    <location>
        <begin position="164"/>
        <end position="185"/>
    </location>
</feature>
<name>L8JXA3_9BACT</name>
<evidence type="ECO:0000313" key="7">
    <source>
        <dbReference type="EMBL" id="ELR73420.1"/>
    </source>
</evidence>
<feature type="transmembrane region" description="Helical" evidence="5">
    <location>
        <begin position="25"/>
        <end position="46"/>
    </location>
</feature>
<evidence type="ECO:0000256" key="1">
    <source>
        <dbReference type="ARBA" id="ARBA00004141"/>
    </source>
</evidence>
<comment type="caution">
    <text evidence="7">The sequence shown here is derived from an EMBL/GenBank/DDBJ whole genome shotgun (WGS) entry which is preliminary data.</text>
</comment>
<dbReference type="RefSeq" id="WP_009578001.1">
    <property type="nucleotide sequence ID" value="NZ_AMZN01000006.1"/>
</dbReference>
<gene>
    <name evidence="7" type="ORF">C900_04272</name>
</gene>
<keyword evidence="8" id="KW-1185">Reference proteome</keyword>